<dbReference type="GO" id="GO:0004077">
    <property type="term" value="F:biotin--[biotin carboxyl-carrier protein] ligase activity"/>
    <property type="evidence" value="ECO:0007669"/>
    <property type="project" value="InterPro"/>
</dbReference>
<dbReference type="InterPro" id="IPR004408">
    <property type="entry name" value="Biotin_CoA_COase_ligase"/>
</dbReference>
<dbReference type="Pfam" id="PF03099">
    <property type="entry name" value="BPL_LplA_LipB"/>
    <property type="match status" value="1"/>
</dbReference>
<organism evidence="3 4">
    <name type="scientific">Leptotrichia shahii</name>
    <dbReference type="NCBI Taxonomy" id="157691"/>
    <lineage>
        <taxon>Bacteria</taxon>
        <taxon>Fusobacteriati</taxon>
        <taxon>Fusobacteriota</taxon>
        <taxon>Fusobacteriia</taxon>
        <taxon>Fusobacteriales</taxon>
        <taxon>Leptotrichiaceae</taxon>
        <taxon>Leptotrichia</taxon>
    </lineage>
</organism>
<dbReference type="Gene3D" id="2.30.30.100">
    <property type="match status" value="1"/>
</dbReference>
<dbReference type="Proteomes" id="UP000322617">
    <property type="component" value="Chromosome"/>
</dbReference>
<dbReference type="KEGG" id="lsz:JCM16776_1883"/>
<accession>A0A510JRG5</accession>
<dbReference type="Gene3D" id="3.30.930.10">
    <property type="entry name" value="Bira Bifunctional Protein, Domain 2"/>
    <property type="match status" value="1"/>
</dbReference>
<keyword evidence="1 3" id="KW-0436">Ligase</keyword>
<dbReference type="RefSeq" id="WP_018451053.1">
    <property type="nucleotide sequence ID" value="NZ_AP019827.1"/>
</dbReference>
<sequence length="247" mass="28871">MKKNINLYKFNELDSTNDYLERNHKNYEEFDVICAKNQTHGRARRRNDWISMEGMAIFSFFLKERENWKIEDYLKLPLIAGLATIRGLKGIENLEYKFKWTNDIYLENKKLCGILMEKIDDVYIVGIGINVNNILPGTLKNKAISLTQATNKKYEIDEIVKNIVFEFQILCENLENGLWEDILTEINEINYLKNKEIELKFGNEAVSGVVRDINENGEIEVLVKQDENGKIVIRSFSIGEVFEKIIF</sequence>
<feature type="domain" description="BPL/LPL catalytic" evidence="2">
    <location>
        <begin position="2"/>
        <end position="175"/>
    </location>
</feature>
<dbReference type="SUPFAM" id="SSF55681">
    <property type="entry name" value="Class II aaRS and biotin synthetases"/>
    <property type="match status" value="1"/>
</dbReference>
<keyword evidence="4" id="KW-1185">Reference proteome</keyword>
<dbReference type="PANTHER" id="PTHR12835:SF5">
    <property type="entry name" value="BIOTIN--PROTEIN LIGASE"/>
    <property type="match status" value="1"/>
</dbReference>
<dbReference type="GO" id="GO:0005737">
    <property type="term" value="C:cytoplasm"/>
    <property type="evidence" value="ECO:0007669"/>
    <property type="project" value="TreeGrafter"/>
</dbReference>
<dbReference type="PROSITE" id="PS51733">
    <property type="entry name" value="BPL_LPL_CATALYTIC"/>
    <property type="match status" value="1"/>
</dbReference>
<evidence type="ECO:0000259" key="2">
    <source>
        <dbReference type="PROSITE" id="PS51733"/>
    </source>
</evidence>
<evidence type="ECO:0000313" key="3">
    <source>
        <dbReference type="EMBL" id="BBM41637.1"/>
    </source>
</evidence>
<dbReference type="STRING" id="1122172.GCA_000373045_01433"/>
<proteinExistence type="predicted"/>
<reference evidence="3 4" key="1">
    <citation type="submission" date="2019-07" db="EMBL/GenBank/DDBJ databases">
        <title>Complete Genome Sequence of Leptotrichia shahii Strain JCM 16776.</title>
        <authorList>
            <person name="Watanabe S."/>
            <person name="Cui L."/>
        </authorList>
    </citation>
    <scope>NUCLEOTIDE SEQUENCE [LARGE SCALE GENOMIC DNA]</scope>
    <source>
        <strain evidence="3 4">JCM16776</strain>
    </source>
</reference>
<dbReference type="CDD" id="cd16442">
    <property type="entry name" value="BPL"/>
    <property type="match status" value="1"/>
</dbReference>
<dbReference type="EMBL" id="AP019827">
    <property type="protein sequence ID" value="BBM41637.1"/>
    <property type="molecule type" value="Genomic_DNA"/>
</dbReference>
<dbReference type="PANTHER" id="PTHR12835">
    <property type="entry name" value="BIOTIN PROTEIN LIGASE"/>
    <property type="match status" value="1"/>
</dbReference>
<dbReference type="NCBIfam" id="TIGR00121">
    <property type="entry name" value="birA_ligase"/>
    <property type="match status" value="1"/>
</dbReference>
<gene>
    <name evidence="3" type="ORF">JCM16776_1883</name>
</gene>
<dbReference type="InterPro" id="IPR045864">
    <property type="entry name" value="aa-tRNA-synth_II/BPL/LPL"/>
</dbReference>
<dbReference type="InterPro" id="IPR004143">
    <property type="entry name" value="BPL_LPL_catalytic"/>
</dbReference>
<evidence type="ECO:0000256" key="1">
    <source>
        <dbReference type="ARBA" id="ARBA00022598"/>
    </source>
</evidence>
<protein>
    <submittedName>
        <fullName evidence="3">Biotin--[acetyl-CoA-carboxylase] ligase</fullName>
    </submittedName>
</protein>
<evidence type="ECO:0000313" key="4">
    <source>
        <dbReference type="Proteomes" id="UP000322617"/>
    </source>
</evidence>
<name>A0A510JRG5_9FUSO</name>
<dbReference type="OrthoDB" id="9807064at2"/>
<dbReference type="AlphaFoldDB" id="A0A510JRG5"/>